<accession>A0AAJ0GIT4</accession>
<evidence type="ECO:0000313" key="1">
    <source>
        <dbReference type="EMBL" id="KAK3058305.1"/>
    </source>
</evidence>
<gene>
    <name evidence="1" type="ORF">LTR09_001383</name>
</gene>
<reference evidence="1" key="1">
    <citation type="submission" date="2023-04" db="EMBL/GenBank/DDBJ databases">
        <title>Black Yeasts Isolated from many extreme environments.</title>
        <authorList>
            <person name="Coleine C."/>
            <person name="Stajich J.E."/>
            <person name="Selbmann L."/>
        </authorList>
    </citation>
    <scope>NUCLEOTIDE SEQUENCE</scope>
    <source>
        <strain evidence="1">CCFEE 5312</strain>
    </source>
</reference>
<name>A0AAJ0GIT4_9PEZI</name>
<protein>
    <submittedName>
        <fullName evidence="1">Uncharacterized protein</fullName>
    </submittedName>
</protein>
<organism evidence="1 2">
    <name type="scientific">Extremus antarcticus</name>
    <dbReference type="NCBI Taxonomy" id="702011"/>
    <lineage>
        <taxon>Eukaryota</taxon>
        <taxon>Fungi</taxon>
        <taxon>Dikarya</taxon>
        <taxon>Ascomycota</taxon>
        <taxon>Pezizomycotina</taxon>
        <taxon>Dothideomycetes</taxon>
        <taxon>Dothideomycetidae</taxon>
        <taxon>Mycosphaerellales</taxon>
        <taxon>Extremaceae</taxon>
        <taxon>Extremus</taxon>
    </lineage>
</organism>
<keyword evidence="2" id="KW-1185">Reference proteome</keyword>
<proteinExistence type="predicted"/>
<dbReference type="EMBL" id="JAWDJX010000002">
    <property type="protein sequence ID" value="KAK3058305.1"/>
    <property type="molecule type" value="Genomic_DNA"/>
</dbReference>
<sequence>MPGQVGSDWSFAALQKLHISTAEPDTTAANKTSPANDLQQPFRFLSLPQELRDHVHGLITYRPGRQLLGVLKPPAITRANRQIRAEAIPVYFEVNTFEVDMVVPYSGYRSLYGRFHGQPHRGKFLSQDDPRWQRTGKLGIPPQVLSFVENAGALDAWMRDVILNVKGTRALEPDRWTHEYVIRLQHGKHMEVKPFRQGRFEDDVDRQNFNGDWAYIWKLVAQALADRSTRLDNRGFGVAELQDIVALFRRAPRAGGEVLLRSQWE</sequence>
<comment type="caution">
    <text evidence="1">The sequence shown here is derived from an EMBL/GenBank/DDBJ whole genome shotgun (WGS) entry which is preliminary data.</text>
</comment>
<evidence type="ECO:0000313" key="2">
    <source>
        <dbReference type="Proteomes" id="UP001271007"/>
    </source>
</evidence>
<dbReference type="AlphaFoldDB" id="A0AAJ0GIT4"/>
<dbReference type="Proteomes" id="UP001271007">
    <property type="component" value="Unassembled WGS sequence"/>
</dbReference>